<comment type="caution">
    <text evidence="2">The sequence shown here is derived from an EMBL/GenBank/DDBJ whole genome shotgun (WGS) entry which is preliminary data.</text>
</comment>
<evidence type="ECO:0000256" key="1">
    <source>
        <dbReference type="SAM" id="SignalP"/>
    </source>
</evidence>
<evidence type="ECO:0000313" key="3">
    <source>
        <dbReference type="Proteomes" id="UP001500954"/>
    </source>
</evidence>
<dbReference type="Proteomes" id="UP001500954">
    <property type="component" value="Unassembled WGS sequence"/>
</dbReference>
<reference evidence="3" key="1">
    <citation type="journal article" date="2019" name="Int. J. Syst. Evol. Microbiol.">
        <title>The Global Catalogue of Microorganisms (GCM) 10K type strain sequencing project: providing services to taxonomists for standard genome sequencing and annotation.</title>
        <authorList>
            <consortium name="The Broad Institute Genomics Platform"/>
            <consortium name="The Broad Institute Genome Sequencing Center for Infectious Disease"/>
            <person name="Wu L."/>
            <person name="Ma J."/>
        </authorList>
    </citation>
    <scope>NUCLEOTIDE SEQUENCE [LARGE SCALE GENOMIC DNA]</scope>
    <source>
        <strain evidence="3">JCM 17111</strain>
    </source>
</reference>
<name>A0ABP6XPC3_9FLAO</name>
<organism evidence="2 3">
    <name type="scientific">Snuella lapsa</name>
    <dbReference type="NCBI Taxonomy" id="870481"/>
    <lineage>
        <taxon>Bacteria</taxon>
        <taxon>Pseudomonadati</taxon>
        <taxon>Bacteroidota</taxon>
        <taxon>Flavobacteriia</taxon>
        <taxon>Flavobacteriales</taxon>
        <taxon>Flavobacteriaceae</taxon>
        <taxon>Snuella</taxon>
    </lineage>
</organism>
<evidence type="ECO:0008006" key="4">
    <source>
        <dbReference type="Google" id="ProtNLM"/>
    </source>
</evidence>
<accession>A0ABP6XPC3</accession>
<sequence length="143" mass="15921">MVMVKKLLLILVLFHIVSACNNNDETDPSCANIACTEEFRTLTVTIKDTNDIPVALDSFKVIAVVSGNDLTRETSSSELALMQQNGTYPLFGDEYTNTYRNKEIEVQFRGFKNSQQIVTENYVVAADCCHVFLVSGTTNLTIQ</sequence>
<keyword evidence="1" id="KW-0732">Signal</keyword>
<keyword evidence="3" id="KW-1185">Reference proteome</keyword>
<dbReference type="PROSITE" id="PS51257">
    <property type="entry name" value="PROKAR_LIPOPROTEIN"/>
    <property type="match status" value="1"/>
</dbReference>
<feature type="chain" id="PRO_5046767323" description="Lipoprotein" evidence="1">
    <location>
        <begin position="20"/>
        <end position="143"/>
    </location>
</feature>
<feature type="signal peptide" evidence="1">
    <location>
        <begin position="1"/>
        <end position="19"/>
    </location>
</feature>
<proteinExistence type="predicted"/>
<evidence type="ECO:0000313" key="2">
    <source>
        <dbReference type="EMBL" id="GAA3570469.1"/>
    </source>
</evidence>
<gene>
    <name evidence="2" type="ORF">GCM10022395_20130</name>
</gene>
<dbReference type="EMBL" id="BAABCY010000055">
    <property type="protein sequence ID" value="GAA3570469.1"/>
    <property type="molecule type" value="Genomic_DNA"/>
</dbReference>
<protein>
    <recommendedName>
        <fullName evidence="4">Lipoprotein</fullName>
    </recommendedName>
</protein>